<keyword evidence="4" id="KW-1003">Cell membrane</keyword>
<evidence type="ECO:0000256" key="2">
    <source>
        <dbReference type="ARBA" id="ARBA00005632"/>
    </source>
</evidence>
<dbReference type="Proteomes" id="UP001589891">
    <property type="component" value="Unassembled WGS sequence"/>
</dbReference>
<name>A0ABV6SPD9_AZOPA</name>
<sequence length="166" mass="18448">MKIDKAEELRQQMHGLAESLGNLLVEGFHYLALFAIGGVTAWAAVHAFFDMVEKGHIIIDDILLLFIYLELGSMVGIYFKTNHMPIRFLIYVAITALTRLMIGDISHNHSPSWGVVIVSGAILLLALSNLVVRYASSCFPSEQSESPSSVRKRFMMSKEKTTTATD</sequence>
<organism evidence="10 11">
    <name type="scientific">Azorhizophilus paspali</name>
    <name type="common">Azotobacter paspali</name>
    <dbReference type="NCBI Taxonomy" id="69963"/>
    <lineage>
        <taxon>Bacteria</taxon>
        <taxon>Pseudomonadati</taxon>
        <taxon>Pseudomonadota</taxon>
        <taxon>Gammaproteobacteria</taxon>
        <taxon>Pseudomonadales</taxon>
        <taxon>Pseudomonadaceae</taxon>
        <taxon>Azorhizophilus</taxon>
    </lineage>
</organism>
<keyword evidence="5 9" id="KW-0812">Transmembrane</keyword>
<feature type="transmembrane region" description="Helical" evidence="9">
    <location>
        <begin position="61"/>
        <end position="79"/>
    </location>
</feature>
<evidence type="ECO:0000256" key="1">
    <source>
        <dbReference type="ARBA" id="ARBA00004429"/>
    </source>
</evidence>
<evidence type="ECO:0000256" key="4">
    <source>
        <dbReference type="ARBA" id="ARBA00022475"/>
    </source>
</evidence>
<dbReference type="InterPro" id="IPR020948">
    <property type="entry name" value="P_starv_induced_PsiE-like"/>
</dbReference>
<keyword evidence="11" id="KW-1185">Reference proteome</keyword>
<evidence type="ECO:0000313" key="11">
    <source>
        <dbReference type="Proteomes" id="UP001589891"/>
    </source>
</evidence>
<comment type="similarity">
    <text evidence="2">Belongs to the PsiE family.</text>
</comment>
<dbReference type="EMBL" id="JBHLSS010000116">
    <property type="protein sequence ID" value="MFC0711399.1"/>
    <property type="molecule type" value="Genomic_DNA"/>
</dbReference>
<dbReference type="PIRSF" id="PIRSF029598">
    <property type="entry name" value="PsiE"/>
    <property type="match status" value="1"/>
</dbReference>
<evidence type="ECO:0000256" key="7">
    <source>
        <dbReference type="ARBA" id="ARBA00023136"/>
    </source>
</evidence>
<feature type="region of interest" description="Disordered" evidence="8">
    <location>
        <begin position="141"/>
        <end position="166"/>
    </location>
</feature>
<proteinExistence type="inferred from homology"/>
<feature type="transmembrane region" description="Helical" evidence="9">
    <location>
        <begin position="85"/>
        <end position="102"/>
    </location>
</feature>
<feature type="transmembrane region" description="Helical" evidence="9">
    <location>
        <begin position="28"/>
        <end position="49"/>
    </location>
</feature>
<gene>
    <name evidence="10" type="ORF">ACFFGX_18215</name>
</gene>
<keyword evidence="6 9" id="KW-1133">Transmembrane helix</keyword>
<feature type="compositionally biased region" description="Basic and acidic residues" evidence="8">
    <location>
        <begin position="156"/>
        <end position="166"/>
    </location>
</feature>
<reference evidence="10 11" key="1">
    <citation type="submission" date="2024-09" db="EMBL/GenBank/DDBJ databases">
        <authorList>
            <person name="Sun Q."/>
            <person name="Mori K."/>
        </authorList>
    </citation>
    <scope>NUCLEOTIDE SEQUENCE [LARGE SCALE GENOMIC DNA]</scope>
    <source>
        <strain evidence="10 11">NCAIM B.01794</strain>
    </source>
</reference>
<comment type="subcellular location">
    <subcellularLocation>
        <location evidence="1">Cell inner membrane</location>
        <topology evidence="1">Multi-pass membrane protein</topology>
    </subcellularLocation>
</comment>
<evidence type="ECO:0000256" key="3">
    <source>
        <dbReference type="ARBA" id="ARBA00021903"/>
    </source>
</evidence>
<evidence type="ECO:0000256" key="6">
    <source>
        <dbReference type="ARBA" id="ARBA00022989"/>
    </source>
</evidence>
<evidence type="ECO:0000256" key="5">
    <source>
        <dbReference type="ARBA" id="ARBA00022692"/>
    </source>
</evidence>
<dbReference type="InterPro" id="IPR009315">
    <property type="entry name" value="P_starv_induced_PsiE"/>
</dbReference>
<dbReference type="PANTHER" id="PTHR37819:SF1">
    <property type="entry name" value="PROTEIN PSIE"/>
    <property type="match status" value="1"/>
</dbReference>
<feature type="transmembrane region" description="Helical" evidence="9">
    <location>
        <begin position="114"/>
        <end position="135"/>
    </location>
</feature>
<evidence type="ECO:0000313" key="10">
    <source>
        <dbReference type="EMBL" id="MFC0711399.1"/>
    </source>
</evidence>
<evidence type="ECO:0000256" key="8">
    <source>
        <dbReference type="SAM" id="MobiDB-lite"/>
    </source>
</evidence>
<evidence type="ECO:0000256" key="9">
    <source>
        <dbReference type="SAM" id="Phobius"/>
    </source>
</evidence>
<dbReference type="Pfam" id="PF06146">
    <property type="entry name" value="PsiE"/>
    <property type="match status" value="1"/>
</dbReference>
<comment type="caution">
    <text evidence="10">The sequence shown here is derived from an EMBL/GenBank/DDBJ whole genome shotgun (WGS) entry which is preliminary data.</text>
</comment>
<protein>
    <recommendedName>
        <fullName evidence="3">Protein PsiE</fullName>
    </recommendedName>
</protein>
<accession>A0ABV6SPD9</accession>
<keyword evidence="7 9" id="KW-0472">Membrane</keyword>
<dbReference type="RefSeq" id="WP_376948170.1">
    <property type="nucleotide sequence ID" value="NZ_CP171449.1"/>
</dbReference>
<dbReference type="PANTHER" id="PTHR37819">
    <property type="entry name" value="PROTEIN PSIE"/>
    <property type="match status" value="1"/>
</dbReference>